<evidence type="ECO:0000313" key="2">
    <source>
        <dbReference type="Proteomes" id="UP001159427"/>
    </source>
</evidence>
<organism evidence="1 2">
    <name type="scientific">Porites evermanni</name>
    <dbReference type="NCBI Taxonomy" id="104178"/>
    <lineage>
        <taxon>Eukaryota</taxon>
        <taxon>Metazoa</taxon>
        <taxon>Cnidaria</taxon>
        <taxon>Anthozoa</taxon>
        <taxon>Hexacorallia</taxon>
        <taxon>Scleractinia</taxon>
        <taxon>Fungiina</taxon>
        <taxon>Poritidae</taxon>
        <taxon>Porites</taxon>
    </lineage>
</organism>
<dbReference type="Proteomes" id="UP001159427">
    <property type="component" value="Unassembled WGS sequence"/>
</dbReference>
<accession>A0ABN8PDU8</accession>
<sequence length="160" mass="17836">MALLLSSICRVCQRSEHLIEATNLPLNDEDDFLGELRNGQGVGSTDETVIENPNLESTSAGTARIGRKREQKLTEKGKSYKLARDVRERRKLKRETKAQIANIQTLMGLNRNLEKFKFVHSSPSPLQSQANTDLSSATQLADKHKDCTAVQNTLSRIITS</sequence>
<reference evidence="1 2" key="1">
    <citation type="submission" date="2022-05" db="EMBL/GenBank/DDBJ databases">
        <authorList>
            <consortium name="Genoscope - CEA"/>
            <person name="William W."/>
        </authorList>
    </citation>
    <scope>NUCLEOTIDE SEQUENCE [LARGE SCALE GENOMIC DNA]</scope>
</reference>
<gene>
    <name evidence="1" type="ORF">PEVE_00041540</name>
</gene>
<protein>
    <submittedName>
        <fullName evidence="1">Uncharacterized protein</fullName>
    </submittedName>
</protein>
<name>A0ABN8PDU8_9CNID</name>
<comment type="caution">
    <text evidence="1">The sequence shown here is derived from an EMBL/GenBank/DDBJ whole genome shotgun (WGS) entry which is preliminary data.</text>
</comment>
<evidence type="ECO:0000313" key="1">
    <source>
        <dbReference type="EMBL" id="CAH3139984.1"/>
    </source>
</evidence>
<keyword evidence="2" id="KW-1185">Reference proteome</keyword>
<proteinExistence type="predicted"/>
<dbReference type="EMBL" id="CALNXI010000792">
    <property type="protein sequence ID" value="CAH3139984.1"/>
    <property type="molecule type" value="Genomic_DNA"/>
</dbReference>